<dbReference type="InterPro" id="IPR045010">
    <property type="entry name" value="MDR_fam"/>
</dbReference>
<comment type="caution">
    <text evidence="3">The sequence shown here is derived from an EMBL/GenBank/DDBJ whole genome shotgun (WGS) entry which is preliminary data.</text>
</comment>
<dbReference type="Gene3D" id="3.40.50.720">
    <property type="entry name" value="NAD(P)-binding Rossmann-like Domain"/>
    <property type="match status" value="1"/>
</dbReference>
<dbReference type="PANTHER" id="PTHR43205">
    <property type="entry name" value="PROSTAGLANDIN REDUCTASE"/>
    <property type="match status" value="1"/>
</dbReference>
<dbReference type="Proteomes" id="UP000193922">
    <property type="component" value="Unassembled WGS sequence"/>
</dbReference>
<accession>A0A1Y1VUE4</accession>
<evidence type="ECO:0000256" key="1">
    <source>
        <dbReference type="ARBA" id="ARBA00023002"/>
    </source>
</evidence>
<protein>
    <recommendedName>
        <fullName evidence="2">Oxidoreductase N-terminal domain-containing protein</fullName>
    </recommendedName>
</protein>
<dbReference type="RefSeq" id="XP_040739312.1">
    <property type="nucleotide sequence ID" value="XM_040890740.1"/>
</dbReference>
<evidence type="ECO:0000313" key="3">
    <source>
        <dbReference type="EMBL" id="ORX64625.1"/>
    </source>
</evidence>
<name>A0A1Y1VUE4_9FUNG</name>
<proteinExistence type="predicted"/>
<dbReference type="SUPFAM" id="SSF50129">
    <property type="entry name" value="GroES-like"/>
    <property type="match status" value="1"/>
</dbReference>
<sequence>MSNSRINIRILANKFSPSGLASLDSFKIATEPAPTKDSLKENQVLIRTLYLSIDPYQRGRLTGATDSYASTSAGSAGGDIVSTPDASWESFSVVDAAFNYKTCGNFIEAIKRIDPEGVDIYYDNVGGEFLDAALANINTGAP</sequence>
<dbReference type="InterPro" id="IPR036291">
    <property type="entry name" value="NAD(P)-bd_dom_sf"/>
</dbReference>
<dbReference type="Gene3D" id="3.90.180.10">
    <property type="entry name" value="Medium-chain alcohol dehydrogenases, catalytic domain"/>
    <property type="match status" value="1"/>
</dbReference>
<keyword evidence="1" id="KW-0560">Oxidoreductase</keyword>
<evidence type="ECO:0000313" key="4">
    <source>
        <dbReference type="Proteomes" id="UP000193922"/>
    </source>
</evidence>
<organism evidence="3 4">
    <name type="scientific">Linderina pennispora</name>
    <dbReference type="NCBI Taxonomy" id="61395"/>
    <lineage>
        <taxon>Eukaryota</taxon>
        <taxon>Fungi</taxon>
        <taxon>Fungi incertae sedis</taxon>
        <taxon>Zoopagomycota</taxon>
        <taxon>Kickxellomycotina</taxon>
        <taxon>Kickxellomycetes</taxon>
        <taxon>Kickxellales</taxon>
        <taxon>Kickxellaceae</taxon>
        <taxon>Linderina</taxon>
    </lineage>
</organism>
<dbReference type="OrthoDB" id="809632at2759"/>
<dbReference type="AlphaFoldDB" id="A0A1Y1VUE4"/>
<dbReference type="GeneID" id="63807388"/>
<dbReference type="PANTHER" id="PTHR43205:SF7">
    <property type="entry name" value="PROSTAGLANDIN REDUCTASE 1"/>
    <property type="match status" value="1"/>
</dbReference>
<dbReference type="InterPro" id="IPR041694">
    <property type="entry name" value="ADH_N_2"/>
</dbReference>
<dbReference type="Pfam" id="PF16884">
    <property type="entry name" value="ADH_N_2"/>
    <property type="match status" value="1"/>
</dbReference>
<feature type="domain" description="Oxidoreductase N-terminal" evidence="2">
    <location>
        <begin position="16"/>
        <end position="74"/>
    </location>
</feature>
<dbReference type="InterPro" id="IPR011032">
    <property type="entry name" value="GroES-like_sf"/>
</dbReference>
<evidence type="ECO:0000259" key="2">
    <source>
        <dbReference type="Pfam" id="PF16884"/>
    </source>
</evidence>
<keyword evidence="4" id="KW-1185">Reference proteome</keyword>
<reference evidence="3 4" key="1">
    <citation type="submission" date="2016-07" db="EMBL/GenBank/DDBJ databases">
        <title>Pervasive Adenine N6-methylation of Active Genes in Fungi.</title>
        <authorList>
            <consortium name="DOE Joint Genome Institute"/>
            <person name="Mondo S.J."/>
            <person name="Dannebaum R.O."/>
            <person name="Kuo R.C."/>
            <person name="Labutti K."/>
            <person name="Haridas S."/>
            <person name="Kuo A."/>
            <person name="Salamov A."/>
            <person name="Ahrendt S.R."/>
            <person name="Lipzen A."/>
            <person name="Sullivan W."/>
            <person name="Andreopoulos W.B."/>
            <person name="Clum A."/>
            <person name="Lindquist E."/>
            <person name="Daum C."/>
            <person name="Ramamoorthy G.K."/>
            <person name="Gryganskyi A."/>
            <person name="Culley D."/>
            <person name="Magnuson J.K."/>
            <person name="James T.Y."/>
            <person name="O'Malley M.A."/>
            <person name="Stajich J.E."/>
            <person name="Spatafora J.W."/>
            <person name="Visel A."/>
            <person name="Grigoriev I.V."/>
        </authorList>
    </citation>
    <scope>NUCLEOTIDE SEQUENCE [LARGE SCALE GENOMIC DNA]</scope>
    <source>
        <strain evidence="3 4">ATCC 12442</strain>
    </source>
</reference>
<dbReference type="GO" id="GO:0016628">
    <property type="term" value="F:oxidoreductase activity, acting on the CH-CH group of donors, NAD or NADP as acceptor"/>
    <property type="evidence" value="ECO:0007669"/>
    <property type="project" value="InterPro"/>
</dbReference>
<gene>
    <name evidence="3" type="ORF">DL89DRAFT_297135</name>
</gene>
<dbReference type="EMBL" id="MCFD01000078">
    <property type="protein sequence ID" value="ORX64625.1"/>
    <property type="molecule type" value="Genomic_DNA"/>
</dbReference>
<dbReference type="SUPFAM" id="SSF51735">
    <property type="entry name" value="NAD(P)-binding Rossmann-fold domains"/>
    <property type="match status" value="1"/>
</dbReference>